<dbReference type="PANTHER" id="PTHR43736">
    <property type="entry name" value="ADP-RIBOSE PYROPHOSPHATASE"/>
    <property type="match status" value="1"/>
</dbReference>
<dbReference type="Gene3D" id="3.90.79.10">
    <property type="entry name" value="Nucleoside Triphosphate Pyrophosphohydrolase"/>
    <property type="match status" value="1"/>
</dbReference>
<feature type="domain" description="Nudix hydrolase" evidence="3">
    <location>
        <begin position="1"/>
        <end position="132"/>
    </location>
</feature>
<keyword evidence="2" id="KW-0378">Hydrolase</keyword>
<dbReference type="PROSITE" id="PS51462">
    <property type="entry name" value="NUDIX"/>
    <property type="match status" value="1"/>
</dbReference>
<organism evidence="4 5">
    <name type="scientific">Paracoccus hibiscisoli</name>
    <dbReference type="NCBI Taxonomy" id="2023261"/>
    <lineage>
        <taxon>Bacteria</taxon>
        <taxon>Pseudomonadati</taxon>
        <taxon>Pseudomonadota</taxon>
        <taxon>Alphaproteobacteria</taxon>
        <taxon>Rhodobacterales</taxon>
        <taxon>Paracoccaceae</taxon>
        <taxon>Paracoccus</taxon>
    </lineage>
</organism>
<evidence type="ECO:0000256" key="1">
    <source>
        <dbReference type="ARBA" id="ARBA00001946"/>
    </source>
</evidence>
<dbReference type="InterPro" id="IPR020084">
    <property type="entry name" value="NUDIX_hydrolase_CS"/>
</dbReference>
<dbReference type="CDD" id="cd04682">
    <property type="entry name" value="NUDIX_Hydrolase"/>
    <property type="match status" value="1"/>
</dbReference>
<dbReference type="InterPro" id="IPR000086">
    <property type="entry name" value="NUDIX_hydrolase_dom"/>
</dbReference>
<dbReference type="AlphaFoldDB" id="A0A4V5MUC3"/>
<proteinExistence type="predicted"/>
<dbReference type="EMBL" id="SUNH01000002">
    <property type="protein sequence ID" value="TJZ87688.1"/>
    <property type="molecule type" value="Genomic_DNA"/>
</dbReference>
<accession>A0A4V5MUC3</accession>
<gene>
    <name evidence="4" type="ORF">FA740_00485</name>
</gene>
<dbReference type="PANTHER" id="PTHR43736:SF1">
    <property type="entry name" value="DIHYDRONEOPTERIN TRIPHOSPHATE DIPHOSPHATASE"/>
    <property type="match status" value="1"/>
</dbReference>
<evidence type="ECO:0000256" key="2">
    <source>
        <dbReference type="ARBA" id="ARBA00022801"/>
    </source>
</evidence>
<dbReference type="PROSITE" id="PS00893">
    <property type="entry name" value="NUDIX_BOX"/>
    <property type="match status" value="1"/>
</dbReference>
<dbReference type="Pfam" id="PF00293">
    <property type="entry name" value="NUDIX"/>
    <property type="match status" value="1"/>
</dbReference>
<dbReference type="GO" id="GO:0016787">
    <property type="term" value="F:hydrolase activity"/>
    <property type="evidence" value="ECO:0007669"/>
    <property type="project" value="UniProtKB-KW"/>
</dbReference>
<sequence>MEAFHGAKLWLTQADRMLVYLRDDRPGLPFAAHWDLPGGGREGDESPLSCALREMAEEFGLQLDPGGLTGRPFVSHADPRMVSWLFTGPISADQIAAIRFGDEGQCWRMMPVAEYLGHPRAIPHFCRWIAAMGAG</sequence>
<evidence type="ECO:0000313" key="4">
    <source>
        <dbReference type="EMBL" id="TJZ87688.1"/>
    </source>
</evidence>
<comment type="cofactor">
    <cofactor evidence="1">
        <name>Mg(2+)</name>
        <dbReference type="ChEBI" id="CHEBI:18420"/>
    </cofactor>
</comment>
<dbReference type="InterPro" id="IPR015797">
    <property type="entry name" value="NUDIX_hydrolase-like_dom_sf"/>
</dbReference>
<comment type="caution">
    <text evidence="4">The sequence shown here is derived from an EMBL/GenBank/DDBJ whole genome shotgun (WGS) entry which is preliminary data.</text>
</comment>
<reference evidence="4 5" key="1">
    <citation type="submission" date="2019-04" db="EMBL/GenBank/DDBJ databases">
        <authorList>
            <person name="Li J."/>
        </authorList>
    </citation>
    <scope>NUCLEOTIDE SEQUENCE [LARGE SCALE GENOMIC DNA]</scope>
    <source>
        <strain evidence="4 5">CCTCC AB2016182</strain>
    </source>
</reference>
<name>A0A4V5MUC3_9RHOB</name>
<evidence type="ECO:0000313" key="5">
    <source>
        <dbReference type="Proteomes" id="UP000306223"/>
    </source>
</evidence>
<dbReference type="Proteomes" id="UP000306223">
    <property type="component" value="Unassembled WGS sequence"/>
</dbReference>
<keyword evidence="5" id="KW-1185">Reference proteome</keyword>
<dbReference type="SUPFAM" id="SSF55811">
    <property type="entry name" value="Nudix"/>
    <property type="match status" value="1"/>
</dbReference>
<dbReference type="RefSeq" id="WP_136854816.1">
    <property type="nucleotide sequence ID" value="NZ_SUNH01000002.1"/>
</dbReference>
<evidence type="ECO:0000259" key="3">
    <source>
        <dbReference type="PROSITE" id="PS51462"/>
    </source>
</evidence>
<dbReference type="OrthoDB" id="289720at2"/>
<protein>
    <submittedName>
        <fullName evidence="4">NUDIX domain-containing protein</fullName>
    </submittedName>
</protein>